<keyword evidence="2" id="KW-1185">Reference proteome</keyword>
<accession>A0ACB9H787</accession>
<dbReference type="Proteomes" id="UP001055811">
    <property type="component" value="Linkage Group LG01"/>
</dbReference>
<gene>
    <name evidence="1" type="ORF">L2E82_04569</name>
</gene>
<dbReference type="EMBL" id="CM042009">
    <property type="protein sequence ID" value="KAI3791030.1"/>
    <property type="molecule type" value="Genomic_DNA"/>
</dbReference>
<organism evidence="1 2">
    <name type="scientific">Cichorium intybus</name>
    <name type="common">Chicory</name>
    <dbReference type="NCBI Taxonomy" id="13427"/>
    <lineage>
        <taxon>Eukaryota</taxon>
        <taxon>Viridiplantae</taxon>
        <taxon>Streptophyta</taxon>
        <taxon>Embryophyta</taxon>
        <taxon>Tracheophyta</taxon>
        <taxon>Spermatophyta</taxon>
        <taxon>Magnoliopsida</taxon>
        <taxon>eudicotyledons</taxon>
        <taxon>Gunneridae</taxon>
        <taxon>Pentapetalae</taxon>
        <taxon>asterids</taxon>
        <taxon>campanulids</taxon>
        <taxon>Asterales</taxon>
        <taxon>Asteraceae</taxon>
        <taxon>Cichorioideae</taxon>
        <taxon>Cichorieae</taxon>
        <taxon>Cichoriinae</taxon>
        <taxon>Cichorium</taxon>
    </lineage>
</organism>
<evidence type="ECO:0000313" key="2">
    <source>
        <dbReference type="Proteomes" id="UP001055811"/>
    </source>
</evidence>
<name>A0ACB9H787_CICIN</name>
<sequence length="193" mass="21763">MLSFARLPLYFWADAIATACFTQNRSTINKRFLLTPYEILNKRIPNNKVNPSVEIFPTTNQATIPLMNLYEEFMNLVDEPETAKSSQSNTKDNQEDELLKIVENAATEAERTPEPAETTPTTQKSTPTLTPNEKEPEISHTQEDSSVSQVQGRVQHLFRGEGSTPTQGENIPTFEGEHPIHNDEFPTNFHGES</sequence>
<reference evidence="2" key="1">
    <citation type="journal article" date="2022" name="Mol. Ecol. Resour.">
        <title>The genomes of chicory, endive, great burdock and yacon provide insights into Asteraceae palaeo-polyploidization history and plant inulin production.</title>
        <authorList>
            <person name="Fan W."/>
            <person name="Wang S."/>
            <person name="Wang H."/>
            <person name="Wang A."/>
            <person name="Jiang F."/>
            <person name="Liu H."/>
            <person name="Zhao H."/>
            <person name="Xu D."/>
            <person name="Zhang Y."/>
        </authorList>
    </citation>
    <scope>NUCLEOTIDE SEQUENCE [LARGE SCALE GENOMIC DNA]</scope>
    <source>
        <strain evidence="2">cv. Punajuju</strain>
    </source>
</reference>
<evidence type="ECO:0000313" key="1">
    <source>
        <dbReference type="EMBL" id="KAI3791030.1"/>
    </source>
</evidence>
<reference evidence="1 2" key="2">
    <citation type="journal article" date="2022" name="Mol. Ecol. Resour.">
        <title>The genomes of chicory, endive, great burdock and yacon provide insights into Asteraceae paleo-polyploidization history and plant inulin production.</title>
        <authorList>
            <person name="Fan W."/>
            <person name="Wang S."/>
            <person name="Wang H."/>
            <person name="Wang A."/>
            <person name="Jiang F."/>
            <person name="Liu H."/>
            <person name="Zhao H."/>
            <person name="Xu D."/>
            <person name="Zhang Y."/>
        </authorList>
    </citation>
    <scope>NUCLEOTIDE SEQUENCE [LARGE SCALE GENOMIC DNA]</scope>
    <source>
        <strain evidence="2">cv. Punajuju</strain>
        <tissue evidence="1">Leaves</tissue>
    </source>
</reference>
<protein>
    <submittedName>
        <fullName evidence="1">Uncharacterized protein</fullName>
    </submittedName>
</protein>
<proteinExistence type="predicted"/>
<comment type="caution">
    <text evidence="1">The sequence shown here is derived from an EMBL/GenBank/DDBJ whole genome shotgun (WGS) entry which is preliminary data.</text>
</comment>